<keyword evidence="1" id="KW-0677">Repeat</keyword>
<evidence type="ECO:0000259" key="4">
    <source>
        <dbReference type="Pfam" id="PF24883"/>
    </source>
</evidence>
<feature type="repeat" description="ANK" evidence="2">
    <location>
        <begin position="1009"/>
        <end position="1041"/>
    </location>
</feature>
<dbReference type="SUPFAM" id="SSF48403">
    <property type="entry name" value="Ankyrin repeat"/>
    <property type="match status" value="1"/>
</dbReference>
<feature type="repeat" description="ANK" evidence="2">
    <location>
        <begin position="845"/>
        <end position="866"/>
    </location>
</feature>
<keyword evidence="2" id="KW-0040">ANK repeat</keyword>
<dbReference type="Pfam" id="PF06985">
    <property type="entry name" value="HET"/>
    <property type="match status" value="1"/>
</dbReference>
<dbReference type="RefSeq" id="XP_007729402.1">
    <property type="nucleotide sequence ID" value="XM_007731212.1"/>
</dbReference>
<dbReference type="AlphaFoldDB" id="W9YHZ6"/>
<gene>
    <name evidence="5" type="ORF">A1O3_01064</name>
</gene>
<evidence type="ECO:0000256" key="1">
    <source>
        <dbReference type="ARBA" id="ARBA00022737"/>
    </source>
</evidence>
<protein>
    <submittedName>
        <fullName evidence="5">Uncharacterized protein</fullName>
    </submittedName>
</protein>
<dbReference type="Gene3D" id="3.40.50.300">
    <property type="entry name" value="P-loop containing nucleotide triphosphate hydrolases"/>
    <property type="match status" value="1"/>
</dbReference>
<dbReference type="InterPro" id="IPR036770">
    <property type="entry name" value="Ankyrin_rpt-contain_sf"/>
</dbReference>
<feature type="repeat" description="ANK" evidence="2">
    <location>
        <begin position="976"/>
        <end position="1008"/>
    </location>
</feature>
<dbReference type="Proteomes" id="UP000019478">
    <property type="component" value="Unassembled WGS sequence"/>
</dbReference>
<dbReference type="PANTHER" id="PTHR10622:SF13">
    <property type="entry name" value="NACHT DOMAIN-CONTAINING PROTEIN"/>
    <property type="match status" value="1"/>
</dbReference>
<comment type="caution">
    <text evidence="5">The sequence shown here is derived from an EMBL/GenBank/DDBJ whole genome shotgun (WGS) entry which is preliminary data.</text>
</comment>
<feature type="domain" description="Heterokaryon incompatibility" evidence="3">
    <location>
        <begin position="25"/>
        <end position="144"/>
    </location>
</feature>
<dbReference type="HOGENOM" id="CLU_000288_34_14_1"/>
<dbReference type="InterPro" id="IPR010730">
    <property type="entry name" value="HET"/>
</dbReference>
<feature type="repeat" description="ANK" evidence="2">
    <location>
        <begin position="943"/>
        <end position="975"/>
    </location>
</feature>
<dbReference type="Pfam" id="PF12796">
    <property type="entry name" value="Ank_2"/>
    <property type="match status" value="3"/>
</dbReference>
<organism evidence="5 6">
    <name type="scientific">Capronia epimyces CBS 606.96</name>
    <dbReference type="NCBI Taxonomy" id="1182542"/>
    <lineage>
        <taxon>Eukaryota</taxon>
        <taxon>Fungi</taxon>
        <taxon>Dikarya</taxon>
        <taxon>Ascomycota</taxon>
        <taxon>Pezizomycotina</taxon>
        <taxon>Eurotiomycetes</taxon>
        <taxon>Chaetothyriomycetidae</taxon>
        <taxon>Chaetothyriales</taxon>
        <taxon>Herpotrichiellaceae</taxon>
        <taxon>Capronia</taxon>
    </lineage>
</organism>
<dbReference type="PROSITE" id="PS50088">
    <property type="entry name" value="ANK_REPEAT"/>
    <property type="match status" value="6"/>
</dbReference>
<reference evidence="5 6" key="1">
    <citation type="submission" date="2013-03" db="EMBL/GenBank/DDBJ databases">
        <title>The Genome Sequence of Capronia epimyces CBS 606.96.</title>
        <authorList>
            <consortium name="The Broad Institute Genomics Platform"/>
            <person name="Cuomo C."/>
            <person name="de Hoog S."/>
            <person name="Gorbushina A."/>
            <person name="Walker B."/>
            <person name="Young S.K."/>
            <person name="Zeng Q."/>
            <person name="Gargeya S."/>
            <person name="Fitzgerald M."/>
            <person name="Haas B."/>
            <person name="Abouelleil A."/>
            <person name="Allen A.W."/>
            <person name="Alvarado L."/>
            <person name="Arachchi H.M."/>
            <person name="Berlin A.M."/>
            <person name="Chapman S.B."/>
            <person name="Gainer-Dewar J."/>
            <person name="Goldberg J."/>
            <person name="Griggs A."/>
            <person name="Gujja S."/>
            <person name="Hansen M."/>
            <person name="Howarth C."/>
            <person name="Imamovic A."/>
            <person name="Ireland A."/>
            <person name="Larimer J."/>
            <person name="McCowan C."/>
            <person name="Murphy C."/>
            <person name="Pearson M."/>
            <person name="Poon T.W."/>
            <person name="Priest M."/>
            <person name="Roberts A."/>
            <person name="Saif S."/>
            <person name="Shea T."/>
            <person name="Sisk P."/>
            <person name="Sykes S."/>
            <person name="Wortman J."/>
            <person name="Nusbaum C."/>
            <person name="Birren B."/>
        </authorList>
    </citation>
    <scope>NUCLEOTIDE SEQUENCE [LARGE SCALE GENOMIC DNA]</scope>
    <source>
        <strain evidence="5 6">CBS 606.96</strain>
    </source>
</reference>
<keyword evidence="6" id="KW-1185">Reference proteome</keyword>
<dbReference type="PANTHER" id="PTHR10622">
    <property type="entry name" value="HET DOMAIN-CONTAINING PROTEIN"/>
    <property type="match status" value="1"/>
</dbReference>
<dbReference type="InterPro" id="IPR002110">
    <property type="entry name" value="Ankyrin_rpt"/>
</dbReference>
<proteinExistence type="predicted"/>
<dbReference type="EMBL" id="AMGY01000001">
    <property type="protein sequence ID" value="EXJ92512.1"/>
    <property type="molecule type" value="Genomic_DNA"/>
</dbReference>
<accession>W9YHZ6</accession>
<name>W9YHZ6_9EURO</name>
<dbReference type="InterPro" id="IPR027417">
    <property type="entry name" value="P-loop_NTPase"/>
</dbReference>
<dbReference type="OrthoDB" id="194358at2759"/>
<evidence type="ECO:0000313" key="6">
    <source>
        <dbReference type="Proteomes" id="UP000019478"/>
    </source>
</evidence>
<dbReference type="PROSITE" id="PS50297">
    <property type="entry name" value="ANK_REP_REGION"/>
    <property type="match status" value="5"/>
</dbReference>
<dbReference type="GeneID" id="19165202"/>
<dbReference type="SMART" id="SM00248">
    <property type="entry name" value="ANK"/>
    <property type="match status" value="7"/>
</dbReference>
<dbReference type="STRING" id="1182542.W9YHZ6"/>
<dbReference type="InterPro" id="IPR056884">
    <property type="entry name" value="NPHP3-like_N"/>
</dbReference>
<dbReference type="Gene3D" id="1.25.40.20">
    <property type="entry name" value="Ankyrin repeat-containing domain"/>
    <property type="match status" value="3"/>
</dbReference>
<dbReference type="PRINTS" id="PR01415">
    <property type="entry name" value="ANKYRIN"/>
</dbReference>
<sequence length="1145" mass="129233">MRLLQSDSHGRLSLTRNLIEDIPSYSILSHTWGTDDDEVTLADLENGSGKSKKGYNKLRFIEQQSKKDGLQYFWVDTCCIDKANHTELAEAIVSMFQWYKRAVRCYVYLSDVSSRKRDSEQNGRVWESAFRKSKWFTRGWTLQELIAPRQVEFYSRDGDLLGDKTSLEREIHEITRIPVAALRGSPLSDFSPDEKMRWSENRYTKRIEDKAYCRLGIFDVSMSPIYGEEEKAMVRLKDEICKSYRRQLDRIGHDTKSTSSNPDKISLHGRRESLVDSLGFDQMDSRRSTIKTAHPKTCEWLLKHPAYADWTNPQKLHEHRGFLWINGKPGAGKSTLIKFAHACAAKNTPEGEIILSFFFNARGDELEKSTVGMYRALLFQLLKKDAELRKVLDSLHPSSEYQNQTPLWTVDLLCELLSAAVAKLGQRRLKCFIDALDECDEQQVQDMVVFFEELGQKALDNGCQLYICFASRHYPTIDIRNGRQLTLENEAGHGEDLTKYIQSHLRAGTGESIEEVRAQIREKANGVFMWAVLVINILNEEFRRGRIFAIKERLQEIPPGLSDLFRDILRKDRTNMTDLLLCLQWILFAKRPLRQEEFYYAMVAGLKPQSIAEWDPEYTTVNYMNLFVLSSSKGLAELTKSKKPTVQFIHESVRDFLIKDNGLCELWPELGNDLNSQSHDKLKECCQNYLQVDVSSCVSPGQIPALASTDIAKSLRQDLADKFPFLDYASQHVLYHSNEAAVAISQDDFLRGFDLGTWIKISNLLERYEIRRHTPCASLLYILSEKNFARLITTAYRYGLTGNFPGSLTERYQYPLLAASATGSRDAVQALLTFADVDVNQKARKGRTALSLAAEKGYADVVDVLLAADDIDIGLKANNDRTPLIYAAEQGHGAVVQLLFDKAAVTNATHITTAVVWAATNGRETVMKLLLEKGANIEAIDKTGKTALLRAAEMANKPTVKLLLDKGANLKAIDNTSMTALLWAAGRYSPEIVHLLLEKGANIEATDNAGMTALLLAIKRGPESMVQLLLERNASVHVTDKSGRTTLSWALGDSENQCGVRSTATPFGRDDPQDYEEQMKLLDKRFLFWPGLGCVKTVLLLLAKGAQLDDHDENEDGKTALEWAAEAGPLAIARLTAKDWKYAVF</sequence>
<feature type="domain" description="Nephrocystin 3-like N-terminal" evidence="4">
    <location>
        <begin position="297"/>
        <end position="472"/>
    </location>
</feature>
<dbReference type="eggNOG" id="KOG0504">
    <property type="taxonomic scope" value="Eukaryota"/>
</dbReference>
<feature type="repeat" description="ANK" evidence="2">
    <location>
        <begin position="910"/>
        <end position="942"/>
    </location>
</feature>
<feature type="repeat" description="ANK" evidence="2">
    <location>
        <begin position="879"/>
        <end position="911"/>
    </location>
</feature>
<evidence type="ECO:0000259" key="3">
    <source>
        <dbReference type="Pfam" id="PF06985"/>
    </source>
</evidence>
<dbReference type="SUPFAM" id="SSF52540">
    <property type="entry name" value="P-loop containing nucleoside triphosphate hydrolases"/>
    <property type="match status" value="1"/>
</dbReference>
<evidence type="ECO:0000256" key="2">
    <source>
        <dbReference type="PROSITE-ProRule" id="PRU00023"/>
    </source>
</evidence>
<evidence type="ECO:0000313" key="5">
    <source>
        <dbReference type="EMBL" id="EXJ92512.1"/>
    </source>
</evidence>
<dbReference type="Pfam" id="PF24883">
    <property type="entry name" value="NPHP3_N"/>
    <property type="match status" value="1"/>
</dbReference>